<sequence length="104" mass="11271">MRYILVLVFLLLGCGKALADESVTIFVKETSYSVNSSDEELSSAELESKLKKLKFSLVTLDVDYCAGPVMVAEVYVALATANPSVKDVHLKASGSHQQSKCKNV</sequence>
<proteinExistence type="predicted"/>
<dbReference type="AlphaFoldDB" id="A0A9X3AQ51"/>
<dbReference type="RefSeq" id="WP_261299206.1">
    <property type="nucleotide sequence ID" value="NZ_JAMTCD010000019.1"/>
</dbReference>
<protein>
    <recommendedName>
        <fullName evidence="4">Lipoprotein</fullName>
    </recommendedName>
</protein>
<dbReference type="Proteomes" id="UP001155546">
    <property type="component" value="Unassembled WGS sequence"/>
</dbReference>
<organism evidence="2 3">
    <name type="scientific">Shewanella holmiensis</name>
    <dbReference type="NCBI Taxonomy" id="2952222"/>
    <lineage>
        <taxon>Bacteria</taxon>
        <taxon>Pseudomonadati</taxon>
        <taxon>Pseudomonadota</taxon>
        <taxon>Gammaproteobacteria</taxon>
        <taxon>Alteromonadales</taxon>
        <taxon>Shewanellaceae</taxon>
        <taxon>Shewanella</taxon>
    </lineage>
</organism>
<gene>
    <name evidence="2" type="ORF">NE535_13780</name>
</gene>
<evidence type="ECO:0008006" key="4">
    <source>
        <dbReference type="Google" id="ProtNLM"/>
    </source>
</evidence>
<evidence type="ECO:0000313" key="2">
    <source>
        <dbReference type="EMBL" id="MCT7942857.1"/>
    </source>
</evidence>
<accession>A0A9X3AQ51</accession>
<reference evidence="2" key="1">
    <citation type="journal article" date="2023" name="Int. J. Syst. Evol. Microbiol.">
        <title>&lt;i&gt;Shewanella septentrionalis&lt;/i&gt; sp. nov. and &lt;i&gt;Shewanella holmiensis&lt;/i&gt; sp. nov., isolated from Baltic Sea water and sediments.</title>
        <authorList>
            <person name="Martin-Rodriguez A.J."/>
            <person name="Thorell K."/>
            <person name="Joffre E."/>
            <person name="Jensie-Markopoulos S."/>
            <person name="Moore E.R.B."/>
            <person name="Sjoling A."/>
        </authorList>
    </citation>
    <scope>NUCLEOTIDE SEQUENCE</scope>
    <source>
        <strain evidence="2">SP1S2-7</strain>
    </source>
</reference>
<feature type="chain" id="PRO_5040790383" description="Lipoprotein" evidence="1">
    <location>
        <begin position="20"/>
        <end position="104"/>
    </location>
</feature>
<comment type="caution">
    <text evidence="2">The sequence shown here is derived from an EMBL/GenBank/DDBJ whole genome shotgun (WGS) entry which is preliminary data.</text>
</comment>
<dbReference type="EMBL" id="JAMTCD010000019">
    <property type="protein sequence ID" value="MCT7942857.1"/>
    <property type="molecule type" value="Genomic_DNA"/>
</dbReference>
<keyword evidence="3" id="KW-1185">Reference proteome</keyword>
<evidence type="ECO:0000313" key="3">
    <source>
        <dbReference type="Proteomes" id="UP001155546"/>
    </source>
</evidence>
<feature type="signal peptide" evidence="1">
    <location>
        <begin position="1"/>
        <end position="19"/>
    </location>
</feature>
<evidence type="ECO:0000256" key="1">
    <source>
        <dbReference type="SAM" id="SignalP"/>
    </source>
</evidence>
<keyword evidence="1" id="KW-0732">Signal</keyword>
<name>A0A9X3AQ51_9GAMM</name>